<name>A0ABV2NNG6_9HYPH</name>
<proteinExistence type="predicted"/>
<comment type="caution">
    <text evidence="5">The sequence shown here is derived from an EMBL/GenBank/DDBJ whole genome shotgun (WGS) entry which is preliminary data.</text>
</comment>
<evidence type="ECO:0000313" key="6">
    <source>
        <dbReference type="Proteomes" id="UP001549119"/>
    </source>
</evidence>
<evidence type="ECO:0000256" key="1">
    <source>
        <dbReference type="ARBA" id="ARBA00023015"/>
    </source>
</evidence>
<accession>A0ABV2NNG6</accession>
<sequence>MSKNVGFIPFISRAARNAAMASAYVEEGLSLSQVGARFGVGKHTVHGIIRSMPDVAMRPPGFGEQASRRSAPRAVVALPCGAFRVELTRGYSTVIDACDLELAEAFAWRVQGDAGSRRLYAIRNTRIGRRFVVEFFHRSILLAGPGDFVDHRNGDTLDNRRHNLRLCSASENARNRRIGRNNTSGYKGVYRSRGKFRAQIRANGRQHYIGMFADKVSAARAYNAKALEMHGDYARLNDLGESA</sequence>
<keyword evidence="6" id="KW-1185">Reference proteome</keyword>
<keyword evidence="1" id="KW-0805">Transcription regulation</keyword>
<evidence type="ECO:0000259" key="4">
    <source>
        <dbReference type="PROSITE" id="PS51032"/>
    </source>
</evidence>
<dbReference type="InterPro" id="IPR044925">
    <property type="entry name" value="His-Me_finger_sf"/>
</dbReference>
<dbReference type="Pfam" id="PF13392">
    <property type="entry name" value="HNH_3"/>
    <property type="match status" value="1"/>
</dbReference>
<organism evidence="5 6">
    <name type="scientific">Methylobacterium radiotolerans</name>
    <dbReference type="NCBI Taxonomy" id="31998"/>
    <lineage>
        <taxon>Bacteria</taxon>
        <taxon>Pseudomonadati</taxon>
        <taxon>Pseudomonadota</taxon>
        <taxon>Alphaproteobacteria</taxon>
        <taxon>Hyphomicrobiales</taxon>
        <taxon>Methylobacteriaceae</taxon>
        <taxon>Methylobacterium</taxon>
    </lineage>
</organism>
<keyword evidence="3" id="KW-0804">Transcription</keyword>
<dbReference type="RefSeq" id="WP_312892603.1">
    <property type="nucleotide sequence ID" value="NZ_JBEPNV010000001.1"/>
</dbReference>
<dbReference type="Gene3D" id="3.30.730.10">
    <property type="entry name" value="AP2/ERF domain"/>
    <property type="match status" value="1"/>
</dbReference>
<evidence type="ECO:0000313" key="5">
    <source>
        <dbReference type="EMBL" id="MET3868024.1"/>
    </source>
</evidence>
<reference evidence="5 6" key="1">
    <citation type="submission" date="2024-06" db="EMBL/GenBank/DDBJ databases">
        <title>Genomics of switchgrass bacterial isolates.</title>
        <authorList>
            <person name="Shade A."/>
        </authorList>
    </citation>
    <scope>NUCLEOTIDE SEQUENCE [LARGE SCALE GENOMIC DNA]</scope>
    <source>
        <strain evidence="5 6">PvP084</strain>
    </source>
</reference>
<gene>
    <name evidence="5" type="ORF">ABIC20_005333</name>
</gene>
<dbReference type="InterPro" id="IPR036955">
    <property type="entry name" value="AP2/ERF_dom_sf"/>
</dbReference>
<dbReference type="PROSITE" id="PS51032">
    <property type="entry name" value="AP2_ERF"/>
    <property type="match status" value="1"/>
</dbReference>
<feature type="domain" description="AP2/ERF" evidence="4">
    <location>
        <begin position="185"/>
        <end position="239"/>
    </location>
</feature>
<evidence type="ECO:0000256" key="2">
    <source>
        <dbReference type="ARBA" id="ARBA00023125"/>
    </source>
</evidence>
<dbReference type="SUPFAM" id="SSF54060">
    <property type="entry name" value="His-Me finger endonucleases"/>
    <property type="match status" value="1"/>
</dbReference>
<dbReference type="Gene3D" id="3.90.75.20">
    <property type="match status" value="1"/>
</dbReference>
<protein>
    <recommendedName>
        <fullName evidence="4">AP2/ERF domain-containing protein</fullName>
    </recommendedName>
</protein>
<dbReference type="InterPro" id="IPR003615">
    <property type="entry name" value="HNH_nuc"/>
</dbReference>
<dbReference type="SMART" id="SM00380">
    <property type="entry name" value="AP2"/>
    <property type="match status" value="1"/>
</dbReference>
<keyword evidence="2" id="KW-0238">DNA-binding</keyword>
<evidence type="ECO:0000256" key="3">
    <source>
        <dbReference type="ARBA" id="ARBA00023163"/>
    </source>
</evidence>
<dbReference type="InterPro" id="IPR016177">
    <property type="entry name" value="DNA-bd_dom_sf"/>
</dbReference>
<dbReference type="Proteomes" id="UP001549119">
    <property type="component" value="Unassembled WGS sequence"/>
</dbReference>
<dbReference type="SUPFAM" id="SSF54171">
    <property type="entry name" value="DNA-binding domain"/>
    <property type="match status" value="1"/>
</dbReference>
<dbReference type="EMBL" id="JBEPNW010000002">
    <property type="protein sequence ID" value="MET3868024.1"/>
    <property type="molecule type" value="Genomic_DNA"/>
</dbReference>
<dbReference type="InterPro" id="IPR001471">
    <property type="entry name" value="AP2/ERF_dom"/>
</dbReference>